<protein>
    <submittedName>
        <fullName evidence="3">FAD-dependent oxidoreductase</fullName>
    </submittedName>
</protein>
<dbReference type="RefSeq" id="WP_162451828.1">
    <property type="nucleotide sequence ID" value="NZ_WLZY01000006.1"/>
</dbReference>
<dbReference type="Gene3D" id="3.50.50.60">
    <property type="entry name" value="FAD/NAD(P)-binding domain"/>
    <property type="match status" value="1"/>
</dbReference>
<dbReference type="PANTHER" id="PTHR43539">
    <property type="entry name" value="FLAVIN-BINDING MONOOXYGENASE-LIKE PROTEIN (AFU_ORTHOLOGUE AFUA_4G09220)"/>
    <property type="match status" value="1"/>
</dbReference>
<dbReference type="InterPro" id="IPR036188">
    <property type="entry name" value="FAD/NAD-bd_sf"/>
</dbReference>
<dbReference type="Proteomes" id="UP000460435">
    <property type="component" value="Unassembled WGS sequence"/>
</dbReference>
<evidence type="ECO:0000313" key="4">
    <source>
        <dbReference type="Proteomes" id="UP000460435"/>
    </source>
</evidence>
<dbReference type="Pfam" id="PF13738">
    <property type="entry name" value="Pyr_redox_3"/>
    <property type="match status" value="1"/>
</dbReference>
<dbReference type="SUPFAM" id="SSF51905">
    <property type="entry name" value="FAD/NAD(P)-binding domain"/>
    <property type="match status" value="1"/>
</dbReference>
<evidence type="ECO:0000313" key="3">
    <source>
        <dbReference type="EMBL" id="NDL59157.1"/>
    </source>
</evidence>
<dbReference type="PANTHER" id="PTHR43539:SF78">
    <property type="entry name" value="FLAVIN-CONTAINING MONOOXYGENASE"/>
    <property type="match status" value="1"/>
</dbReference>
<dbReference type="InterPro" id="IPR050982">
    <property type="entry name" value="Auxin_biosynth/cation_transpt"/>
</dbReference>
<keyword evidence="1" id="KW-0560">Oxidoreductase</keyword>
<dbReference type="GO" id="GO:0004497">
    <property type="term" value="F:monooxygenase activity"/>
    <property type="evidence" value="ECO:0007669"/>
    <property type="project" value="TreeGrafter"/>
</dbReference>
<name>A0A7K3M835_9ACTN</name>
<accession>A0A7K3M835</accession>
<keyword evidence="4" id="KW-1185">Reference proteome</keyword>
<evidence type="ECO:0000256" key="1">
    <source>
        <dbReference type="ARBA" id="ARBA00023002"/>
    </source>
</evidence>
<reference evidence="3 4" key="1">
    <citation type="submission" date="2019-11" db="EMBL/GenBank/DDBJ databases">
        <authorList>
            <person name="Li X.-J."/>
            <person name="Feng X.-M."/>
        </authorList>
    </citation>
    <scope>NUCLEOTIDE SEQUENCE [LARGE SCALE GENOMIC DNA]</scope>
    <source>
        <strain evidence="3 4">XMNu-373</strain>
    </source>
</reference>
<gene>
    <name evidence="3" type="ORF">F7O44_18985</name>
</gene>
<dbReference type="GO" id="GO:0050660">
    <property type="term" value="F:flavin adenine dinucleotide binding"/>
    <property type="evidence" value="ECO:0007669"/>
    <property type="project" value="TreeGrafter"/>
</dbReference>
<proteinExistence type="predicted"/>
<dbReference type="EMBL" id="WLZY01000006">
    <property type="protein sequence ID" value="NDL59157.1"/>
    <property type="molecule type" value="Genomic_DNA"/>
</dbReference>
<organism evidence="3 4">
    <name type="scientific">Phytoactinopolyspora mesophila</name>
    <dbReference type="NCBI Taxonomy" id="2650750"/>
    <lineage>
        <taxon>Bacteria</taxon>
        <taxon>Bacillati</taxon>
        <taxon>Actinomycetota</taxon>
        <taxon>Actinomycetes</taxon>
        <taxon>Jiangellales</taxon>
        <taxon>Jiangellaceae</taxon>
        <taxon>Phytoactinopolyspora</taxon>
    </lineage>
</organism>
<dbReference type="AlphaFoldDB" id="A0A7K3M835"/>
<evidence type="ECO:0000256" key="2">
    <source>
        <dbReference type="SAM" id="MobiDB-lite"/>
    </source>
</evidence>
<comment type="caution">
    <text evidence="3">The sequence shown here is derived from an EMBL/GenBank/DDBJ whole genome shotgun (WGS) entry which is preliminary data.</text>
</comment>
<dbReference type="PRINTS" id="PR00368">
    <property type="entry name" value="FADPNR"/>
</dbReference>
<sequence length="418" mass="44946">MKDSNRSREVDVVVIGAGQAGLSAAYHLRRLGFEPYHGFVVLDSGAGPGGAWRERARSLTMRKVHGIFDLPGARREARPADAVRPAADVVAEYYADYEHRFELPVRRPVDVRAVRYSEDSRLVVETDDGAWASRAVVNATGTWTHPYWPYYPGVAEFGGRQLHSADYRGPAEFSGQRVVVVGGGHSATHILSEVADVAASTTWLTRRPPVFEGVEFTEDFGRQVIAAVDARVRAGLPPQSVVSVTGLGHTPVVQEALAKGVLNRLPIFDRIEAGGVRWNDGTFVAADVIIWATGFRAALAHLAPLGLREPGGGIRMDGTRVASEPRLHLVGYGPSASTVGANRAGRAAALEIRDLLSVDASPAATSIPSSWIRERVGPLRRHGGIEVGQIPLETSSGRDRPTPDANRVHPVGSRVPRG</sequence>
<feature type="region of interest" description="Disordered" evidence="2">
    <location>
        <begin position="391"/>
        <end position="418"/>
    </location>
</feature>
<dbReference type="PRINTS" id="PR00469">
    <property type="entry name" value="PNDRDTASEII"/>
</dbReference>